<feature type="signal peptide" evidence="1">
    <location>
        <begin position="1"/>
        <end position="15"/>
    </location>
</feature>
<comment type="caution">
    <text evidence="2">The sequence shown here is derived from an EMBL/GenBank/DDBJ whole genome shotgun (WGS) entry which is preliminary data.</text>
</comment>
<keyword evidence="3" id="KW-1185">Reference proteome</keyword>
<keyword evidence="1" id="KW-0732">Signal</keyword>
<evidence type="ECO:0000313" key="3">
    <source>
        <dbReference type="Proteomes" id="UP001328107"/>
    </source>
</evidence>
<evidence type="ECO:0000313" key="2">
    <source>
        <dbReference type="EMBL" id="GMR57423.1"/>
    </source>
</evidence>
<dbReference type="AlphaFoldDB" id="A0AAN5D618"/>
<dbReference type="Proteomes" id="UP001328107">
    <property type="component" value="Unassembled WGS sequence"/>
</dbReference>
<gene>
    <name evidence="2" type="ORF">PMAYCL1PPCAC_27618</name>
</gene>
<dbReference type="EMBL" id="BTRK01000006">
    <property type="protein sequence ID" value="GMR57423.1"/>
    <property type="molecule type" value="Genomic_DNA"/>
</dbReference>
<reference evidence="3" key="1">
    <citation type="submission" date="2022-10" db="EMBL/GenBank/DDBJ databases">
        <title>Genome assembly of Pristionchus species.</title>
        <authorList>
            <person name="Yoshida K."/>
            <person name="Sommer R.J."/>
        </authorList>
    </citation>
    <scope>NUCLEOTIDE SEQUENCE [LARGE SCALE GENOMIC DNA]</scope>
    <source>
        <strain evidence="3">RS5460</strain>
    </source>
</reference>
<name>A0AAN5D618_9BILA</name>
<protein>
    <submittedName>
        <fullName evidence="2">Uncharacterized protein</fullName>
    </submittedName>
</protein>
<evidence type="ECO:0000256" key="1">
    <source>
        <dbReference type="SAM" id="SignalP"/>
    </source>
</evidence>
<accession>A0AAN5D618</accession>
<feature type="chain" id="PRO_5042922382" evidence="1">
    <location>
        <begin position="16"/>
        <end position="104"/>
    </location>
</feature>
<feature type="non-terminal residue" evidence="2">
    <location>
        <position position="1"/>
    </location>
</feature>
<sequence length="104" mass="11815">VRCALLLSLFTLAAAFVPNDPEITADVVQLLRDTANTIEDVYKNKFNKDLPVSGYEDKSFFTHNLLNLAYVHVVVSELPEEPEGIGMLDKQLLKIEKMMRDNIY</sequence>
<proteinExistence type="predicted"/>
<organism evidence="2 3">
    <name type="scientific">Pristionchus mayeri</name>
    <dbReference type="NCBI Taxonomy" id="1317129"/>
    <lineage>
        <taxon>Eukaryota</taxon>
        <taxon>Metazoa</taxon>
        <taxon>Ecdysozoa</taxon>
        <taxon>Nematoda</taxon>
        <taxon>Chromadorea</taxon>
        <taxon>Rhabditida</taxon>
        <taxon>Rhabditina</taxon>
        <taxon>Diplogasteromorpha</taxon>
        <taxon>Diplogasteroidea</taxon>
        <taxon>Neodiplogasteridae</taxon>
        <taxon>Pristionchus</taxon>
    </lineage>
</organism>